<evidence type="ECO:0000313" key="2">
    <source>
        <dbReference type="Proteomes" id="UP000775129"/>
    </source>
</evidence>
<dbReference type="AlphaFoldDB" id="A0A921GPT7"/>
<gene>
    <name evidence="1" type="ORF">K8W24_09800</name>
</gene>
<protein>
    <submittedName>
        <fullName evidence="1">Uncharacterized protein</fullName>
    </submittedName>
</protein>
<evidence type="ECO:0000313" key="1">
    <source>
        <dbReference type="EMBL" id="HJF50074.1"/>
    </source>
</evidence>
<reference evidence="1" key="2">
    <citation type="submission" date="2021-09" db="EMBL/GenBank/DDBJ databases">
        <authorList>
            <person name="Gilroy R."/>
        </authorList>
    </citation>
    <scope>NUCLEOTIDE SEQUENCE</scope>
    <source>
        <strain evidence="1">1647</strain>
    </source>
</reference>
<dbReference type="Proteomes" id="UP000775129">
    <property type="component" value="Unassembled WGS sequence"/>
</dbReference>
<dbReference type="EMBL" id="DYWO01000291">
    <property type="protein sequence ID" value="HJF50074.1"/>
    <property type="molecule type" value="Genomic_DNA"/>
</dbReference>
<proteinExistence type="predicted"/>
<accession>A0A921GPT7</accession>
<organism evidence="1 2">
    <name type="scientific">Brachybacterium paraconglomeratum</name>
    <dbReference type="NCBI Taxonomy" id="173362"/>
    <lineage>
        <taxon>Bacteria</taxon>
        <taxon>Bacillati</taxon>
        <taxon>Actinomycetota</taxon>
        <taxon>Actinomycetes</taxon>
        <taxon>Micrococcales</taxon>
        <taxon>Dermabacteraceae</taxon>
        <taxon>Brachybacterium</taxon>
    </lineage>
</organism>
<name>A0A921GPT7_9MICO</name>
<reference evidence="1" key="1">
    <citation type="journal article" date="2021" name="PeerJ">
        <title>Extensive microbial diversity within the chicken gut microbiome revealed by metagenomics and culture.</title>
        <authorList>
            <person name="Gilroy R."/>
            <person name="Ravi A."/>
            <person name="Getino M."/>
            <person name="Pursley I."/>
            <person name="Horton D.L."/>
            <person name="Alikhan N.F."/>
            <person name="Baker D."/>
            <person name="Gharbi K."/>
            <person name="Hall N."/>
            <person name="Watson M."/>
            <person name="Adriaenssens E.M."/>
            <person name="Foster-Nyarko E."/>
            <person name="Jarju S."/>
            <person name="Secka A."/>
            <person name="Antonio M."/>
            <person name="Oren A."/>
            <person name="Chaudhuri R.R."/>
            <person name="La Ragione R."/>
            <person name="Hildebrand F."/>
            <person name="Pallen M.J."/>
        </authorList>
    </citation>
    <scope>NUCLEOTIDE SEQUENCE</scope>
    <source>
        <strain evidence="1">1647</strain>
    </source>
</reference>
<comment type="caution">
    <text evidence="1">The sequence shown here is derived from an EMBL/GenBank/DDBJ whole genome shotgun (WGS) entry which is preliminary data.</text>
</comment>
<sequence length="83" mass="8926">MPLTSDVTFPSYPEHRKVVRGASADGRVALSWDAAIIRAGADMTDHQQARATATSAGATTRAISEGSLFGTVLQRLDVLDRRR</sequence>